<dbReference type="GO" id="GO:0003700">
    <property type="term" value="F:DNA-binding transcription factor activity"/>
    <property type="evidence" value="ECO:0007669"/>
    <property type="project" value="TreeGrafter"/>
</dbReference>
<dbReference type="InterPro" id="IPR050807">
    <property type="entry name" value="TransReg_Diox_bact_type"/>
</dbReference>
<gene>
    <name evidence="3" type="ORF">IC621_18320</name>
</gene>
<evidence type="ECO:0000256" key="1">
    <source>
        <dbReference type="ARBA" id="ARBA00023125"/>
    </source>
</evidence>
<dbReference type="RefSeq" id="WP_191160121.1">
    <property type="nucleotide sequence ID" value="NZ_JACXAI010000026.1"/>
</dbReference>
<reference evidence="3" key="1">
    <citation type="submission" date="2020-09" db="EMBL/GenBank/DDBJ databases">
        <title>A novel bacterium of genus Bacillus, isolated from South China Sea.</title>
        <authorList>
            <person name="Huang H."/>
            <person name="Mo K."/>
            <person name="Hu Y."/>
        </authorList>
    </citation>
    <scope>NUCLEOTIDE SEQUENCE</scope>
    <source>
        <strain evidence="3">IB182487</strain>
    </source>
</reference>
<dbReference type="PANTHER" id="PTHR46797:SF24">
    <property type="entry name" value="DNA-BINDING PHAGE PROTEIN"/>
    <property type="match status" value="1"/>
</dbReference>
<evidence type="ECO:0000313" key="4">
    <source>
        <dbReference type="Proteomes" id="UP000626844"/>
    </source>
</evidence>
<dbReference type="PANTHER" id="PTHR46797">
    <property type="entry name" value="HTH-TYPE TRANSCRIPTIONAL REGULATOR"/>
    <property type="match status" value="1"/>
</dbReference>
<dbReference type="PROSITE" id="PS50943">
    <property type="entry name" value="HTH_CROC1"/>
    <property type="match status" value="1"/>
</dbReference>
<dbReference type="SUPFAM" id="SSF47413">
    <property type="entry name" value="lambda repressor-like DNA-binding domains"/>
    <property type="match status" value="1"/>
</dbReference>
<keyword evidence="4" id="KW-1185">Reference proteome</keyword>
<feature type="domain" description="HTH cro/C1-type" evidence="2">
    <location>
        <begin position="21"/>
        <end position="75"/>
    </location>
</feature>
<dbReference type="Pfam" id="PF01381">
    <property type="entry name" value="HTH_3"/>
    <property type="match status" value="1"/>
</dbReference>
<dbReference type="GO" id="GO:0005829">
    <property type="term" value="C:cytosol"/>
    <property type="evidence" value="ECO:0007669"/>
    <property type="project" value="TreeGrafter"/>
</dbReference>
<dbReference type="CDD" id="cd00093">
    <property type="entry name" value="HTH_XRE"/>
    <property type="match status" value="1"/>
</dbReference>
<keyword evidence="1" id="KW-0238">DNA-binding</keyword>
<dbReference type="InterPro" id="IPR013096">
    <property type="entry name" value="Cupin_2"/>
</dbReference>
<dbReference type="Proteomes" id="UP000626844">
    <property type="component" value="Unassembled WGS sequence"/>
</dbReference>
<dbReference type="CDD" id="cd02209">
    <property type="entry name" value="cupin_XRE_C"/>
    <property type="match status" value="1"/>
</dbReference>
<dbReference type="Gene3D" id="1.10.260.40">
    <property type="entry name" value="lambda repressor-like DNA-binding domains"/>
    <property type="match status" value="1"/>
</dbReference>
<dbReference type="Pfam" id="PF07883">
    <property type="entry name" value="Cupin_2"/>
    <property type="match status" value="1"/>
</dbReference>
<dbReference type="EMBL" id="JACXAI010000026">
    <property type="protein sequence ID" value="MBD1382181.1"/>
    <property type="molecule type" value="Genomic_DNA"/>
</dbReference>
<organism evidence="3 4">
    <name type="scientific">Metabacillus arenae</name>
    <dbReference type="NCBI Taxonomy" id="2771434"/>
    <lineage>
        <taxon>Bacteria</taxon>
        <taxon>Bacillati</taxon>
        <taxon>Bacillota</taxon>
        <taxon>Bacilli</taxon>
        <taxon>Bacillales</taxon>
        <taxon>Bacillaceae</taxon>
        <taxon>Metabacillus</taxon>
    </lineage>
</organism>
<protein>
    <submittedName>
        <fullName evidence="3">Helix-turn-helix transcriptional regulator</fullName>
    </submittedName>
</protein>
<evidence type="ECO:0000313" key="3">
    <source>
        <dbReference type="EMBL" id="MBD1382181.1"/>
    </source>
</evidence>
<accession>A0A926NIW9</accession>
<name>A0A926NIW9_9BACI</name>
<dbReference type="InterPro" id="IPR011051">
    <property type="entry name" value="RmlC_Cupin_sf"/>
</dbReference>
<evidence type="ECO:0000259" key="2">
    <source>
        <dbReference type="PROSITE" id="PS50943"/>
    </source>
</evidence>
<dbReference type="InterPro" id="IPR010982">
    <property type="entry name" value="Lambda_DNA-bd_dom_sf"/>
</dbReference>
<proteinExistence type="predicted"/>
<dbReference type="Gene3D" id="2.60.120.10">
    <property type="entry name" value="Jelly Rolls"/>
    <property type="match status" value="1"/>
</dbReference>
<dbReference type="InterPro" id="IPR001387">
    <property type="entry name" value="Cro/C1-type_HTH"/>
</dbReference>
<comment type="caution">
    <text evidence="3">The sequence shown here is derived from an EMBL/GenBank/DDBJ whole genome shotgun (WGS) entry which is preliminary data.</text>
</comment>
<dbReference type="SMART" id="SM00530">
    <property type="entry name" value="HTH_XRE"/>
    <property type="match status" value="1"/>
</dbReference>
<dbReference type="SUPFAM" id="SSF51182">
    <property type="entry name" value="RmlC-like cupins"/>
    <property type="match status" value="1"/>
</dbReference>
<dbReference type="AlphaFoldDB" id="A0A926NIW9"/>
<dbReference type="GO" id="GO:0003677">
    <property type="term" value="F:DNA binding"/>
    <property type="evidence" value="ECO:0007669"/>
    <property type="project" value="UniProtKB-KW"/>
</dbReference>
<dbReference type="InterPro" id="IPR014710">
    <property type="entry name" value="RmlC-like_jellyroll"/>
</dbReference>
<sequence>MNDHQPTNNANQLAKRVGITLRRIRQEKGLSLQELSNITEVSKLTLGNIERGDANPSLSVIWKIANGLSIPISALLNESNEIIISRNNEGNQVISANGACTLEPIFDSSAYGSMEIHRATLKPNSSYSPDPHQHGVIEYVTVMKGEAIIKIEEDSYHLYEYDSIKFNGDLNHAYMNPASSTTVLHFVMTYAR</sequence>